<accession>A0A840CEX8</accession>
<dbReference type="RefSeq" id="WP_183305510.1">
    <property type="nucleotide sequence ID" value="NZ_JACIEP010000002.1"/>
</dbReference>
<organism evidence="1 2">
    <name type="scientific">Dysgonomonas hofstadii</name>
    <dbReference type="NCBI Taxonomy" id="637886"/>
    <lineage>
        <taxon>Bacteria</taxon>
        <taxon>Pseudomonadati</taxon>
        <taxon>Bacteroidota</taxon>
        <taxon>Bacteroidia</taxon>
        <taxon>Bacteroidales</taxon>
        <taxon>Dysgonomonadaceae</taxon>
        <taxon>Dysgonomonas</taxon>
    </lineage>
</organism>
<keyword evidence="2" id="KW-1185">Reference proteome</keyword>
<dbReference type="PROSITE" id="PS51257">
    <property type="entry name" value="PROKAR_LIPOPROTEIN"/>
    <property type="match status" value="1"/>
</dbReference>
<gene>
    <name evidence="1" type="ORF">GGR21_000434</name>
</gene>
<evidence type="ECO:0000313" key="2">
    <source>
        <dbReference type="Proteomes" id="UP000555103"/>
    </source>
</evidence>
<comment type="caution">
    <text evidence="1">The sequence shown here is derived from an EMBL/GenBank/DDBJ whole genome shotgun (WGS) entry which is preliminary data.</text>
</comment>
<dbReference type="AlphaFoldDB" id="A0A840CEX8"/>
<evidence type="ECO:0000313" key="1">
    <source>
        <dbReference type="EMBL" id="MBB4034547.1"/>
    </source>
</evidence>
<reference evidence="1 2" key="1">
    <citation type="submission" date="2020-08" db="EMBL/GenBank/DDBJ databases">
        <title>Genomic Encyclopedia of Type Strains, Phase IV (KMG-IV): sequencing the most valuable type-strain genomes for metagenomic binning, comparative biology and taxonomic classification.</title>
        <authorList>
            <person name="Goeker M."/>
        </authorList>
    </citation>
    <scope>NUCLEOTIDE SEQUENCE [LARGE SCALE GENOMIC DNA]</scope>
    <source>
        <strain evidence="1 2">DSM 104969</strain>
    </source>
</reference>
<evidence type="ECO:0008006" key="3">
    <source>
        <dbReference type="Google" id="ProtNLM"/>
    </source>
</evidence>
<sequence>MKKIIYLIFIGFLSFMSCGDDDKLTTEKSVNYLDLSDLVVYKGSASGAEEIIYNDLKNRTLASYFFKTSYQPAYFSRYTMDFYEGRLTYVFLDDNGIGRKIVSTYEFKDDKLYILNADTLKFVAYGDNPNNLYMLRSIARYPLPGLDRDTIQTFDVIIGADTILKLAGHDSLDDLKLSSDTIVWCNIKYLFN</sequence>
<dbReference type="EMBL" id="JACIEP010000002">
    <property type="protein sequence ID" value="MBB4034547.1"/>
    <property type="molecule type" value="Genomic_DNA"/>
</dbReference>
<dbReference type="Proteomes" id="UP000555103">
    <property type="component" value="Unassembled WGS sequence"/>
</dbReference>
<proteinExistence type="predicted"/>
<name>A0A840CEX8_9BACT</name>
<protein>
    <recommendedName>
        <fullName evidence="3">Lipoprotein</fullName>
    </recommendedName>
</protein>